<dbReference type="PRINTS" id="PR00033">
    <property type="entry name" value="HTHASNC"/>
</dbReference>
<evidence type="ECO:0000256" key="4">
    <source>
        <dbReference type="SAM" id="MobiDB-lite"/>
    </source>
</evidence>
<name>A0A7G1PCT5_9ACTN</name>
<evidence type="ECO:0000256" key="3">
    <source>
        <dbReference type="ARBA" id="ARBA00023163"/>
    </source>
</evidence>
<dbReference type="PANTHER" id="PTHR30154:SF34">
    <property type="entry name" value="TRANSCRIPTIONAL REGULATOR AZLB"/>
    <property type="match status" value="1"/>
</dbReference>
<feature type="region of interest" description="Disordered" evidence="4">
    <location>
        <begin position="1"/>
        <end position="24"/>
    </location>
</feature>
<evidence type="ECO:0000256" key="2">
    <source>
        <dbReference type="ARBA" id="ARBA00023125"/>
    </source>
</evidence>
<dbReference type="InterPro" id="IPR019887">
    <property type="entry name" value="Tscrpt_reg_AsnC/Lrp_C"/>
</dbReference>
<protein>
    <submittedName>
        <fullName evidence="6">Transcriptional regulator</fullName>
    </submittedName>
</protein>
<keyword evidence="3" id="KW-0804">Transcription</keyword>
<proteinExistence type="predicted"/>
<gene>
    <name evidence="6" type="ORF">GCM10017557_63390</name>
</gene>
<dbReference type="Proteomes" id="UP000516444">
    <property type="component" value="Chromosome"/>
</dbReference>
<accession>A0A7G1PCT5</accession>
<dbReference type="PANTHER" id="PTHR30154">
    <property type="entry name" value="LEUCINE-RESPONSIVE REGULATORY PROTEIN"/>
    <property type="match status" value="1"/>
</dbReference>
<dbReference type="Pfam" id="PF13404">
    <property type="entry name" value="HTH_AsnC-type"/>
    <property type="match status" value="1"/>
</dbReference>
<dbReference type="SMART" id="SM00344">
    <property type="entry name" value="HTH_ASNC"/>
    <property type="match status" value="2"/>
</dbReference>
<dbReference type="InterPro" id="IPR000485">
    <property type="entry name" value="AsnC-type_HTH_dom"/>
</dbReference>
<reference evidence="6 7" key="1">
    <citation type="journal article" date="2014" name="Int. J. Syst. Evol. Microbiol.">
        <title>Complete genome sequence of Corynebacterium casei LMG S-19264T (=DSM 44701T), isolated from a smear-ripened cheese.</title>
        <authorList>
            <consortium name="US DOE Joint Genome Institute (JGI-PGF)"/>
            <person name="Walter F."/>
            <person name="Albersmeier A."/>
            <person name="Kalinowski J."/>
            <person name="Ruckert C."/>
        </authorList>
    </citation>
    <scope>NUCLEOTIDE SEQUENCE [LARGE SCALE GENOMIC DNA]</scope>
    <source>
        <strain evidence="6 7">JCM 4677</strain>
    </source>
</reference>
<dbReference type="KEGG" id="sgm:GCM10017557_63390"/>
<keyword evidence="1" id="KW-0805">Transcription regulation</keyword>
<dbReference type="InterPro" id="IPR019888">
    <property type="entry name" value="Tscrpt_reg_AsnC-like"/>
</dbReference>
<evidence type="ECO:0000313" key="7">
    <source>
        <dbReference type="Proteomes" id="UP000516444"/>
    </source>
</evidence>
<dbReference type="AlphaFoldDB" id="A0A7G1PCT5"/>
<dbReference type="GO" id="GO:0005829">
    <property type="term" value="C:cytosol"/>
    <property type="evidence" value="ECO:0007669"/>
    <property type="project" value="TreeGrafter"/>
</dbReference>
<dbReference type="Pfam" id="PF13412">
    <property type="entry name" value="HTH_24"/>
    <property type="match status" value="1"/>
</dbReference>
<dbReference type="Pfam" id="PF01037">
    <property type="entry name" value="AsnC_trans_reg"/>
    <property type="match status" value="1"/>
</dbReference>
<evidence type="ECO:0000313" key="6">
    <source>
        <dbReference type="EMBL" id="BCL31480.1"/>
    </source>
</evidence>
<dbReference type="SUPFAM" id="SSF54909">
    <property type="entry name" value="Dimeric alpha+beta barrel"/>
    <property type="match status" value="1"/>
</dbReference>
<dbReference type="InterPro" id="IPR036388">
    <property type="entry name" value="WH-like_DNA-bd_sf"/>
</dbReference>
<sequence>MESHVLDTHDIRKTHKTQDTHGIRHLRDARHVRDARDRLDLLDQKLMQALQVDGRAPFSRLAEVLGVSDQTIARRYRRLRTTTGLRVLGMADESRLGRQSWMVRLRCTPDVAEQLAGALARRPDTSYVGLISGGTEVLCAMKPRSQQERDELLFDRLPRTPRVTSVSAHCMLHYFYGGALGWLNKLQALDPDEEAALTPPPPAEAPDTPIALDAEDEALLAVLRGDGRTALTELQTSTGQTESVVKRRLDRLRSCGVLYFDVQVDHDSLGQNTGAMLWLTVSPAALADVGRALAAHPEVGFAAATTGQANVVASVLCRDTNALYTYLSEKIGVLDGVQAVETALILRQVKQLTYEPGR</sequence>
<dbReference type="InterPro" id="IPR011008">
    <property type="entry name" value="Dimeric_a/b-barrel"/>
</dbReference>
<dbReference type="Gene3D" id="3.30.70.920">
    <property type="match status" value="1"/>
</dbReference>
<dbReference type="InterPro" id="IPR036390">
    <property type="entry name" value="WH_DNA-bd_sf"/>
</dbReference>
<organism evidence="6 7">
    <name type="scientific">Streptomyces aurantiacus</name>
    <dbReference type="NCBI Taxonomy" id="47760"/>
    <lineage>
        <taxon>Bacteria</taxon>
        <taxon>Bacillati</taxon>
        <taxon>Actinomycetota</taxon>
        <taxon>Actinomycetes</taxon>
        <taxon>Kitasatosporales</taxon>
        <taxon>Streptomycetaceae</taxon>
        <taxon>Streptomyces</taxon>
        <taxon>Streptomyces aurantiacus group</taxon>
    </lineage>
</organism>
<dbReference type="GO" id="GO:0043200">
    <property type="term" value="P:response to amino acid"/>
    <property type="evidence" value="ECO:0007669"/>
    <property type="project" value="TreeGrafter"/>
</dbReference>
<evidence type="ECO:0000259" key="5">
    <source>
        <dbReference type="PROSITE" id="PS50956"/>
    </source>
</evidence>
<dbReference type="GO" id="GO:0043565">
    <property type="term" value="F:sequence-specific DNA binding"/>
    <property type="evidence" value="ECO:0007669"/>
    <property type="project" value="InterPro"/>
</dbReference>
<dbReference type="Gene3D" id="1.10.10.10">
    <property type="entry name" value="Winged helix-like DNA-binding domain superfamily/Winged helix DNA-binding domain"/>
    <property type="match status" value="2"/>
</dbReference>
<keyword evidence="2" id="KW-0238">DNA-binding</keyword>
<dbReference type="PROSITE" id="PS50956">
    <property type="entry name" value="HTH_ASNC_2"/>
    <property type="match status" value="1"/>
</dbReference>
<feature type="domain" description="HTH asnC-type" evidence="5">
    <location>
        <begin position="39"/>
        <end position="99"/>
    </location>
</feature>
<dbReference type="SUPFAM" id="SSF46785">
    <property type="entry name" value="Winged helix' DNA-binding domain"/>
    <property type="match status" value="2"/>
</dbReference>
<evidence type="ECO:0000256" key="1">
    <source>
        <dbReference type="ARBA" id="ARBA00023015"/>
    </source>
</evidence>
<dbReference type="EMBL" id="AP023440">
    <property type="protein sequence ID" value="BCL31480.1"/>
    <property type="molecule type" value="Genomic_DNA"/>
</dbReference>
<keyword evidence="7" id="KW-1185">Reference proteome</keyword>